<sequence length="321" mass="34780">MLGRRKNTGRDIPARVYIHRDVLVESARLVRENPSVEVGGKLVGYRIRRGSAAPATPYGEVIAGFWRRAAADEVILVAGSIGSGPRAEASATSLHPDGRFQESVYRKLEAVEPDLEHIGTWHSHHPNRLREFSDGDVRGYAATIADRRYNEDVFIAGLCFEERGLAAGLFDMYTRADPGSPRRLRSGAELQAVESIPSLQRIIAAAEAGLRGGEPAADPLAEAIDKALRDTSGTELVRNADKAGSSWTVSWPRHPERRAVVMHTPGDPTSPAVSITLRTGSAELTLDAVPLSRTAVDLSRDLAETVQSLAKALDQAARRAR</sequence>
<dbReference type="PATRIC" id="fig|512565.3.peg.5158"/>
<dbReference type="Proteomes" id="UP000007882">
    <property type="component" value="Chromosome"/>
</dbReference>
<keyword evidence="2" id="KW-1185">Reference proteome</keyword>
<dbReference type="STRING" id="512565.AMIS_51630"/>
<reference evidence="1 2" key="1">
    <citation type="submission" date="2012-02" db="EMBL/GenBank/DDBJ databases">
        <title>Complete genome sequence of Actinoplanes missouriensis 431 (= NBRC 102363).</title>
        <authorList>
            <person name="Ohnishi Y."/>
            <person name="Ishikawa J."/>
            <person name="Sekine M."/>
            <person name="Hosoyama A."/>
            <person name="Harada T."/>
            <person name="Narita H."/>
            <person name="Hata T."/>
            <person name="Konno Y."/>
            <person name="Tutikane K."/>
            <person name="Fujita N."/>
            <person name="Horinouchi S."/>
            <person name="Hayakawa M."/>
        </authorList>
    </citation>
    <scope>NUCLEOTIDE SEQUENCE [LARGE SCALE GENOMIC DNA]</scope>
    <source>
        <strain evidence="2">ATCC 14538 / DSM 43046 / CBS 188.64 / JCM 3121 / NBRC 102363 / NCIMB 12654 / NRRL B-3342 / UNCC 431</strain>
    </source>
</reference>
<dbReference type="EMBL" id="AP012319">
    <property type="protein sequence ID" value="BAL90383.1"/>
    <property type="molecule type" value="Genomic_DNA"/>
</dbReference>
<dbReference type="OrthoDB" id="4289340at2"/>
<evidence type="ECO:0008006" key="3">
    <source>
        <dbReference type="Google" id="ProtNLM"/>
    </source>
</evidence>
<dbReference type="KEGG" id="ams:AMIS_51630"/>
<dbReference type="AlphaFoldDB" id="I0HBJ6"/>
<accession>I0HBJ6</accession>
<dbReference type="RefSeq" id="WP_014445271.1">
    <property type="nucleotide sequence ID" value="NC_017093.1"/>
</dbReference>
<evidence type="ECO:0000313" key="2">
    <source>
        <dbReference type="Proteomes" id="UP000007882"/>
    </source>
</evidence>
<proteinExistence type="predicted"/>
<name>I0HBJ6_ACTM4</name>
<dbReference type="eggNOG" id="ENOG5030N2R">
    <property type="taxonomic scope" value="Bacteria"/>
</dbReference>
<dbReference type="HOGENOM" id="CLU_865041_0_0_11"/>
<evidence type="ECO:0000313" key="1">
    <source>
        <dbReference type="EMBL" id="BAL90383.1"/>
    </source>
</evidence>
<protein>
    <recommendedName>
        <fullName evidence="3">JAB domain-containing protein</fullName>
    </recommendedName>
</protein>
<organism evidence="1 2">
    <name type="scientific">Actinoplanes missouriensis (strain ATCC 14538 / DSM 43046 / CBS 188.64 / JCM 3121 / NBRC 102363 / NCIMB 12654 / NRRL B-3342 / UNCC 431)</name>
    <dbReference type="NCBI Taxonomy" id="512565"/>
    <lineage>
        <taxon>Bacteria</taxon>
        <taxon>Bacillati</taxon>
        <taxon>Actinomycetota</taxon>
        <taxon>Actinomycetes</taxon>
        <taxon>Micromonosporales</taxon>
        <taxon>Micromonosporaceae</taxon>
        <taxon>Actinoplanes</taxon>
    </lineage>
</organism>
<gene>
    <name evidence="1" type="ordered locus">AMIS_51630</name>
</gene>